<proteinExistence type="predicted"/>
<gene>
    <name evidence="2" type="ORF">A4U43_C07F340</name>
</gene>
<evidence type="ECO:0000313" key="2">
    <source>
        <dbReference type="EMBL" id="ONK62098.1"/>
    </source>
</evidence>
<dbReference type="EMBL" id="CM007387">
    <property type="protein sequence ID" value="ONK62098.1"/>
    <property type="molecule type" value="Genomic_DNA"/>
</dbReference>
<keyword evidence="3" id="KW-1185">Reference proteome</keyword>
<feature type="region of interest" description="Disordered" evidence="1">
    <location>
        <begin position="1"/>
        <end position="20"/>
    </location>
</feature>
<evidence type="ECO:0000313" key="3">
    <source>
        <dbReference type="Proteomes" id="UP000243459"/>
    </source>
</evidence>
<organism evidence="2 3">
    <name type="scientific">Asparagus officinalis</name>
    <name type="common">Garden asparagus</name>
    <dbReference type="NCBI Taxonomy" id="4686"/>
    <lineage>
        <taxon>Eukaryota</taxon>
        <taxon>Viridiplantae</taxon>
        <taxon>Streptophyta</taxon>
        <taxon>Embryophyta</taxon>
        <taxon>Tracheophyta</taxon>
        <taxon>Spermatophyta</taxon>
        <taxon>Magnoliopsida</taxon>
        <taxon>Liliopsida</taxon>
        <taxon>Asparagales</taxon>
        <taxon>Asparagaceae</taxon>
        <taxon>Asparagoideae</taxon>
        <taxon>Asparagus</taxon>
    </lineage>
</organism>
<name>A0A5P1E8D9_ASPOF</name>
<protein>
    <submittedName>
        <fullName evidence="2">Uncharacterized protein</fullName>
    </submittedName>
</protein>
<sequence length="153" mass="16687">MKNSSSRVVRPPTNRVPSRRCSTPNAFKTDTILVARRPDHKLLSHTPTSGGTIPSQASPFLDTLVIAVDNNTATATVHYANTLSTSAITMTKPPPRNATPVAMSFVDSLRSLNSKQYPAKVPLKIDHHLMFTVGLGPALPVSTEAEWWRILTM</sequence>
<dbReference type="AlphaFoldDB" id="A0A5P1E8D9"/>
<dbReference type="Proteomes" id="UP000243459">
    <property type="component" value="Chromosome 7"/>
</dbReference>
<reference evidence="3" key="1">
    <citation type="journal article" date="2017" name="Nat. Commun.">
        <title>The asparagus genome sheds light on the origin and evolution of a young Y chromosome.</title>
        <authorList>
            <person name="Harkess A."/>
            <person name="Zhou J."/>
            <person name="Xu C."/>
            <person name="Bowers J.E."/>
            <person name="Van der Hulst R."/>
            <person name="Ayyampalayam S."/>
            <person name="Mercati F."/>
            <person name="Riccardi P."/>
            <person name="McKain M.R."/>
            <person name="Kakrana A."/>
            <person name="Tang H."/>
            <person name="Ray J."/>
            <person name="Groenendijk J."/>
            <person name="Arikit S."/>
            <person name="Mathioni S.M."/>
            <person name="Nakano M."/>
            <person name="Shan H."/>
            <person name="Telgmann-Rauber A."/>
            <person name="Kanno A."/>
            <person name="Yue Z."/>
            <person name="Chen H."/>
            <person name="Li W."/>
            <person name="Chen Y."/>
            <person name="Xu X."/>
            <person name="Zhang Y."/>
            <person name="Luo S."/>
            <person name="Chen H."/>
            <person name="Gao J."/>
            <person name="Mao Z."/>
            <person name="Pires J.C."/>
            <person name="Luo M."/>
            <person name="Kudrna D."/>
            <person name="Wing R.A."/>
            <person name="Meyers B.C."/>
            <person name="Yi K."/>
            <person name="Kong H."/>
            <person name="Lavrijsen P."/>
            <person name="Sunseri F."/>
            <person name="Falavigna A."/>
            <person name="Ye Y."/>
            <person name="Leebens-Mack J.H."/>
            <person name="Chen G."/>
        </authorList>
    </citation>
    <scope>NUCLEOTIDE SEQUENCE [LARGE SCALE GENOMIC DNA]</scope>
    <source>
        <strain evidence="3">cv. DH0086</strain>
    </source>
</reference>
<accession>A0A5P1E8D9</accession>
<dbReference type="Gramene" id="ONK62098">
    <property type="protein sequence ID" value="ONK62098"/>
    <property type="gene ID" value="A4U43_C07F340"/>
</dbReference>
<evidence type="ECO:0000256" key="1">
    <source>
        <dbReference type="SAM" id="MobiDB-lite"/>
    </source>
</evidence>